<organism evidence="2">
    <name type="scientific">Ixodes ricinus</name>
    <name type="common">Common tick</name>
    <name type="synonym">Acarus ricinus</name>
    <dbReference type="NCBI Taxonomy" id="34613"/>
    <lineage>
        <taxon>Eukaryota</taxon>
        <taxon>Metazoa</taxon>
        <taxon>Ecdysozoa</taxon>
        <taxon>Arthropoda</taxon>
        <taxon>Chelicerata</taxon>
        <taxon>Arachnida</taxon>
        <taxon>Acari</taxon>
        <taxon>Parasitiformes</taxon>
        <taxon>Ixodida</taxon>
        <taxon>Ixodoidea</taxon>
        <taxon>Ixodidae</taxon>
        <taxon>Ixodinae</taxon>
        <taxon>Ixodes</taxon>
    </lineage>
</organism>
<dbReference type="AlphaFoldDB" id="A0A6B0U7T8"/>
<evidence type="ECO:0000313" key="2">
    <source>
        <dbReference type="EMBL" id="MXU82103.1"/>
    </source>
</evidence>
<protein>
    <submittedName>
        <fullName evidence="2">Putative secreted protein</fullName>
    </submittedName>
</protein>
<sequence length="66" mass="6773">MGTTTFSSSLRRTFLSFLLSSCTQPSLLSSAVKGAAASAGAFSFSPAFFPFAAGRFSGCVTFLDGC</sequence>
<evidence type="ECO:0000256" key="1">
    <source>
        <dbReference type="SAM" id="SignalP"/>
    </source>
</evidence>
<feature type="chain" id="PRO_5025619849" evidence="1">
    <location>
        <begin position="26"/>
        <end position="66"/>
    </location>
</feature>
<dbReference type="EMBL" id="GIFC01000020">
    <property type="protein sequence ID" value="MXU82103.1"/>
    <property type="molecule type" value="Transcribed_RNA"/>
</dbReference>
<reference evidence="2" key="1">
    <citation type="submission" date="2019-12" db="EMBL/GenBank/DDBJ databases">
        <title>An insight into the sialome of adult female Ixodes ricinus ticks feeding for 6 days.</title>
        <authorList>
            <person name="Perner J."/>
            <person name="Ribeiro J.M.C."/>
        </authorList>
    </citation>
    <scope>NUCLEOTIDE SEQUENCE</scope>
    <source>
        <strain evidence="2">Semi-engorged</strain>
        <tissue evidence="2">Salivary glands</tissue>
    </source>
</reference>
<keyword evidence="1" id="KW-0732">Signal</keyword>
<proteinExistence type="predicted"/>
<accession>A0A6B0U7T8</accession>
<feature type="signal peptide" evidence="1">
    <location>
        <begin position="1"/>
        <end position="25"/>
    </location>
</feature>
<name>A0A6B0U7T8_IXORI</name>